<dbReference type="Pfam" id="PF08208">
    <property type="entry name" value="RNA_polI_A34"/>
    <property type="match status" value="1"/>
</dbReference>
<feature type="compositionally biased region" description="Polar residues" evidence="1">
    <location>
        <begin position="524"/>
        <end position="533"/>
    </location>
</feature>
<keyword evidence="2" id="KW-0804">Transcription</keyword>
<dbReference type="InterPro" id="IPR053263">
    <property type="entry name" value="Euk_RPA34_RNAP_subunit"/>
</dbReference>
<feature type="compositionally biased region" description="Polar residues" evidence="1">
    <location>
        <begin position="487"/>
        <end position="500"/>
    </location>
</feature>
<dbReference type="PANTHER" id="PTHR28155">
    <property type="entry name" value="ACR243WP"/>
    <property type="match status" value="1"/>
</dbReference>
<evidence type="ECO:0000256" key="1">
    <source>
        <dbReference type="SAM" id="MobiDB-lite"/>
    </source>
</evidence>
<protein>
    <submittedName>
        <fullName evidence="2">DNA-directed RNA polymerase I subunit RPA34.5-domain-containing protein</fullName>
    </submittedName>
</protein>
<evidence type="ECO:0000313" key="2">
    <source>
        <dbReference type="EMBL" id="KAH6900193.1"/>
    </source>
</evidence>
<dbReference type="InterPro" id="IPR013240">
    <property type="entry name" value="DNA-dir_RNA_pol1_su_RPA34"/>
</dbReference>
<dbReference type="GO" id="GO:0000428">
    <property type="term" value="C:DNA-directed RNA polymerase complex"/>
    <property type="evidence" value="ECO:0007669"/>
    <property type="project" value="UniProtKB-KW"/>
</dbReference>
<dbReference type="PANTHER" id="PTHR28155:SF1">
    <property type="entry name" value="DNA-DIRECTED RNA POLYMERASE I SUBUNIT RPA34.5-DOMAIN-CONTAINING PROTEIN"/>
    <property type="match status" value="1"/>
</dbReference>
<keyword evidence="2" id="KW-0240">DNA-directed RNA polymerase</keyword>
<dbReference type="OrthoDB" id="76224at2759"/>
<organism evidence="2 3">
    <name type="scientific">Thelonectria olida</name>
    <dbReference type="NCBI Taxonomy" id="1576542"/>
    <lineage>
        <taxon>Eukaryota</taxon>
        <taxon>Fungi</taxon>
        <taxon>Dikarya</taxon>
        <taxon>Ascomycota</taxon>
        <taxon>Pezizomycotina</taxon>
        <taxon>Sordariomycetes</taxon>
        <taxon>Hypocreomycetidae</taxon>
        <taxon>Hypocreales</taxon>
        <taxon>Nectriaceae</taxon>
        <taxon>Thelonectria</taxon>
    </lineage>
</organism>
<dbReference type="EMBL" id="JAGPYM010000001">
    <property type="protein sequence ID" value="KAH6900193.1"/>
    <property type="molecule type" value="Genomic_DNA"/>
</dbReference>
<feature type="compositionally biased region" description="Polar residues" evidence="1">
    <location>
        <begin position="11"/>
        <end position="22"/>
    </location>
</feature>
<feature type="compositionally biased region" description="Basic and acidic residues" evidence="1">
    <location>
        <begin position="626"/>
        <end position="656"/>
    </location>
</feature>
<evidence type="ECO:0000313" key="3">
    <source>
        <dbReference type="Proteomes" id="UP000777438"/>
    </source>
</evidence>
<feature type="compositionally biased region" description="Polar residues" evidence="1">
    <location>
        <begin position="466"/>
        <end position="475"/>
    </location>
</feature>
<dbReference type="Proteomes" id="UP000777438">
    <property type="component" value="Unassembled WGS sequence"/>
</dbReference>
<sequence length="667" mass="71367">MAPKGSFKVHSLQQHIENTNKGLSAEAQFNRRTASRAPVVKKDPDSFDPNHIFSNIANNNDDDEEESSDSDSSSDGEGPPKFLEKLGVSSVKASAATPTRRRNNKDVEIADSDVERNATSKAVTAKPEPESSDDSSSESESESEDDTKTKTNGITAVKAPETSSTSSSSSESESESEDDEPAKLNATKPDESSSEESSEDESESEAEPQPKAKAHVNGNAAATTTSSSDESESDSEDEPAKPANKPAEPESESSSSEEEDSDEDMADESVHIDQRQLKKAAVPNFIAPDFVLRKGEDGANGKDVAQICNQANLEGKQFWYFTVPSNVPISVVQNLEIPMDNSQQGNAVFSHDGEDYGVSFESIAPKGNIQILIPSADGSQYQSSSRQISQVMQVKKITQLANFPSAAIGPAARRAPRPQPENLTGRYQAIGVNDVATQEDTEMSEAPELKTPAKKEKKRKDKDNVVQATPTTGKAQKSKKRGESVVEPSSSATLTVSTPNVPRKGKRKHAPSEEDAAAAAEQLIQESKSAANSKKQKTNRLGSPDLGSEAPSTSTKKQTHVAPPTFPQSSTPAPSTAKKSKKSKEPKVELPPLSSASKQTPIPLPAIPHSSQAWGESTQVASPSVTKEEKRARKRKEKESKKSKESSETTVSRKETPVPAPVFGSSS</sequence>
<feature type="region of interest" description="Disordered" evidence="1">
    <location>
        <begin position="1"/>
        <end position="276"/>
    </location>
</feature>
<feature type="compositionally biased region" description="Acidic residues" evidence="1">
    <location>
        <begin position="249"/>
        <end position="267"/>
    </location>
</feature>
<gene>
    <name evidence="2" type="ORF">B0T10DRAFT_600494</name>
</gene>
<reference evidence="2 3" key="1">
    <citation type="journal article" date="2021" name="Nat. Commun.">
        <title>Genetic determinants of endophytism in the Arabidopsis root mycobiome.</title>
        <authorList>
            <person name="Mesny F."/>
            <person name="Miyauchi S."/>
            <person name="Thiergart T."/>
            <person name="Pickel B."/>
            <person name="Atanasova L."/>
            <person name="Karlsson M."/>
            <person name="Huettel B."/>
            <person name="Barry K.W."/>
            <person name="Haridas S."/>
            <person name="Chen C."/>
            <person name="Bauer D."/>
            <person name="Andreopoulos W."/>
            <person name="Pangilinan J."/>
            <person name="LaButti K."/>
            <person name="Riley R."/>
            <person name="Lipzen A."/>
            <person name="Clum A."/>
            <person name="Drula E."/>
            <person name="Henrissat B."/>
            <person name="Kohler A."/>
            <person name="Grigoriev I.V."/>
            <person name="Martin F.M."/>
            <person name="Hacquard S."/>
        </authorList>
    </citation>
    <scope>NUCLEOTIDE SEQUENCE [LARGE SCALE GENOMIC DNA]</scope>
    <source>
        <strain evidence="2 3">MPI-CAGE-CH-0241</strain>
    </source>
</reference>
<dbReference type="Gene3D" id="6.20.250.70">
    <property type="match status" value="1"/>
</dbReference>
<proteinExistence type="predicted"/>
<accession>A0A9P8WII6</accession>
<keyword evidence="3" id="KW-1185">Reference proteome</keyword>
<feature type="compositionally biased region" description="Basic and acidic residues" evidence="1">
    <location>
        <begin position="104"/>
        <end position="118"/>
    </location>
</feature>
<dbReference type="GO" id="GO:0006360">
    <property type="term" value="P:transcription by RNA polymerase I"/>
    <property type="evidence" value="ECO:0007669"/>
    <property type="project" value="InterPro"/>
</dbReference>
<feature type="compositionally biased region" description="Acidic residues" evidence="1">
    <location>
        <begin position="130"/>
        <end position="145"/>
    </location>
</feature>
<feature type="compositionally biased region" description="Acidic residues" evidence="1">
    <location>
        <begin position="192"/>
        <end position="206"/>
    </location>
</feature>
<feature type="compositionally biased region" description="Polar residues" evidence="1">
    <location>
        <begin position="609"/>
        <end position="625"/>
    </location>
</feature>
<feature type="compositionally biased region" description="Low complexity" evidence="1">
    <location>
        <begin position="161"/>
        <end position="171"/>
    </location>
</feature>
<feature type="compositionally biased region" description="Acidic residues" evidence="1">
    <location>
        <begin position="60"/>
        <end position="74"/>
    </location>
</feature>
<comment type="caution">
    <text evidence="2">The sequence shown here is derived from an EMBL/GenBank/DDBJ whole genome shotgun (WGS) entry which is preliminary data.</text>
</comment>
<feature type="region of interest" description="Disordered" evidence="1">
    <location>
        <begin position="408"/>
        <end position="667"/>
    </location>
</feature>
<name>A0A9P8WII6_9HYPO</name>
<dbReference type="AlphaFoldDB" id="A0A9P8WII6"/>